<dbReference type="Gene3D" id="3.10.20.370">
    <property type="match status" value="1"/>
</dbReference>
<evidence type="ECO:0000256" key="6">
    <source>
        <dbReference type="ARBA" id="ARBA00022918"/>
    </source>
</evidence>
<organism evidence="8 9">
    <name type="scientific">Araneus ventricosus</name>
    <name type="common">Orbweaver spider</name>
    <name type="synonym">Epeira ventricosa</name>
    <dbReference type="NCBI Taxonomy" id="182803"/>
    <lineage>
        <taxon>Eukaryota</taxon>
        <taxon>Metazoa</taxon>
        <taxon>Ecdysozoa</taxon>
        <taxon>Arthropoda</taxon>
        <taxon>Chelicerata</taxon>
        <taxon>Arachnida</taxon>
        <taxon>Araneae</taxon>
        <taxon>Araneomorphae</taxon>
        <taxon>Entelegynae</taxon>
        <taxon>Araneoidea</taxon>
        <taxon>Araneidae</taxon>
        <taxon>Araneus</taxon>
    </lineage>
</organism>
<dbReference type="CDD" id="cd09274">
    <property type="entry name" value="RNase_HI_RT_Ty3"/>
    <property type="match status" value="1"/>
</dbReference>
<reference evidence="8 9" key="1">
    <citation type="journal article" date="2019" name="Sci. Rep.">
        <title>Orb-weaving spider Araneus ventricosus genome elucidates the spidroin gene catalogue.</title>
        <authorList>
            <person name="Kono N."/>
            <person name="Nakamura H."/>
            <person name="Ohtoshi R."/>
            <person name="Moran D.A.P."/>
            <person name="Shinohara A."/>
            <person name="Yoshida Y."/>
            <person name="Fujiwara M."/>
            <person name="Mori M."/>
            <person name="Tomita M."/>
            <person name="Arakawa K."/>
        </authorList>
    </citation>
    <scope>NUCLEOTIDE SEQUENCE [LARGE SCALE GENOMIC DNA]</scope>
</reference>
<dbReference type="Pfam" id="PF17917">
    <property type="entry name" value="RT_RNaseH"/>
    <property type="match status" value="1"/>
</dbReference>
<evidence type="ECO:0000256" key="5">
    <source>
        <dbReference type="ARBA" id="ARBA00022801"/>
    </source>
</evidence>
<keyword evidence="1" id="KW-0808">Transferase</keyword>
<keyword evidence="9" id="KW-1185">Reference proteome</keyword>
<evidence type="ECO:0000313" key="8">
    <source>
        <dbReference type="EMBL" id="GBN39552.1"/>
    </source>
</evidence>
<name>A0A4Y2NKU1_ARAVE</name>
<keyword evidence="2" id="KW-0548">Nucleotidyltransferase</keyword>
<dbReference type="OrthoDB" id="5985335at2759"/>
<comment type="caution">
    <text evidence="8">The sequence shown here is derived from an EMBL/GenBank/DDBJ whole genome shotgun (WGS) entry which is preliminary data.</text>
</comment>
<accession>A0A4Y2NKU1</accession>
<dbReference type="Proteomes" id="UP000499080">
    <property type="component" value="Unassembled WGS sequence"/>
</dbReference>
<dbReference type="EMBL" id="BGPR01009366">
    <property type="protein sequence ID" value="GBN39552.1"/>
    <property type="molecule type" value="Genomic_DNA"/>
</dbReference>
<evidence type="ECO:0000313" key="9">
    <source>
        <dbReference type="Proteomes" id="UP000499080"/>
    </source>
</evidence>
<dbReference type="GO" id="GO:0004519">
    <property type="term" value="F:endonuclease activity"/>
    <property type="evidence" value="ECO:0007669"/>
    <property type="project" value="UniProtKB-KW"/>
</dbReference>
<keyword evidence="3" id="KW-0540">Nuclease</keyword>
<keyword evidence="5" id="KW-0378">Hydrolase</keyword>
<dbReference type="PANTHER" id="PTHR37984">
    <property type="entry name" value="PROTEIN CBG26694"/>
    <property type="match status" value="1"/>
</dbReference>
<proteinExistence type="predicted"/>
<evidence type="ECO:0000259" key="7">
    <source>
        <dbReference type="Pfam" id="PF17917"/>
    </source>
</evidence>
<dbReference type="SUPFAM" id="SSF56672">
    <property type="entry name" value="DNA/RNA polymerases"/>
    <property type="match status" value="1"/>
</dbReference>
<evidence type="ECO:0000256" key="3">
    <source>
        <dbReference type="ARBA" id="ARBA00022722"/>
    </source>
</evidence>
<evidence type="ECO:0000256" key="1">
    <source>
        <dbReference type="ARBA" id="ARBA00022679"/>
    </source>
</evidence>
<evidence type="ECO:0000256" key="2">
    <source>
        <dbReference type="ARBA" id="ARBA00022695"/>
    </source>
</evidence>
<dbReference type="InterPro" id="IPR041373">
    <property type="entry name" value="RT_RNaseH"/>
</dbReference>
<feature type="domain" description="Reverse transcriptase RNase H-like" evidence="7">
    <location>
        <begin position="1"/>
        <end position="80"/>
    </location>
</feature>
<evidence type="ECO:0000256" key="4">
    <source>
        <dbReference type="ARBA" id="ARBA00022759"/>
    </source>
</evidence>
<protein>
    <recommendedName>
        <fullName evidence="7">Reverse transcriptase RNase H-like domain-containing protein</fullName>
    </recommendedName>
</protein>
<keyword evidence="4" id="KW-0255">Endonuclease</keyword>
<dbReference type="GO" id="GO:0003964">
    <property type="term" value="F:RNA-directed DNA polymerase activity"/>
    <property type="evidence" value="ECO:0007669"/>
    <property type="project" value="UniProtKB-KW"/>
</dbReference>
<keyword evidence="6" id="KW-0695">RNA-directed DNA polymerase</keyword>
<dbReference type="PANTHER" id="PTHR37984:SF5">
    <property type="entry name" value="PROTEIN NYNRIN-LIKE"/>
    <property type="match status" value="1"/>
</dbReference>
<gene>
    <name evidence="8" type="ORF">AVEN_158799_1</name>
</gene>
<sequence>MGVVLSHRDAENENHPILYLSKKISDAERKYSATERECAAIIYAIKELKYYLDGQNLTIETDHKPLVWLKSNAGSNPRLMYSNYNPFDIRGYTRQEKPFEC</sequence>
<dbReference type="GO" id="GO:0016787">
    <property type="term" value="F:hydrolase activity"/>
    <property type="evidence" value="ECO:0007669"/>
    <property type="project" value="UniProtKB-KW"/>
</dbReference>
<dbReference type="InterPro" id="IPR050951">
    <property type="entry name" value="Retrovirus_Pol_polyprotein"/>
</dbReference>
<dbReference type="InterPro" id="IPR043502">
    <property type="entry name" value="DNA/RNA_pol_sf"/>
</dbReference>
<dbReference type="AlphaFoldDB" id="A0A4Y2NKU1"/>